<evidence type="ECO:0000256" key="12">
    <source>
        <dbReference type="ARBA" id="ARBA00023128"/>
    </source>
</evidence>
<dbReference type="AlphaFoldDB" id="A0A834XWH1"/>
<comment type="function">
    <text evidence="1">Conjugation of reduced glutathione to a wide number of exogenous and endogenous hydrophobic electrophiles.</text>
</comment>
<dbReference type="Pfam" id="PF01124">
    <property type="entry name" value="MAPEG"/>
    <property type="match status" value="1"/>
</dbReference>
<dbReference type="GO" id="GO:0005789">
    <property type="term" value="C:endoplasmic reticulum membrane"/>
    <property type="evidence" value="ECO:0007669"/>
    <property type="project" value="UniProtKB-SubCell"/>
</dbReference>
<dbReference type="PANTHER" id="PTHR10689:SF6">
    <property type="entry name" value="MICROSOMAL GLUTATHIONE S-TRANSFERASE 1"/>
    <property type="match status" value="1"/>
</dbReference>
<comment type="subunit">
    <text evidence="14">Homotrimer; The trimer binds only one molecule of glutathione.</text>
</comment>
<evidence type="ECO:0000256" key="7">
    <source>
        <dbReference type="ARBA" id="ARBA00022692"/>
    </source>
</evidence>
<evidence type="ECO:0000256" key="1">
    <source>
        <dbReference type="ARBA" id="ARBA00003701"/>
    </source>
</evidence>
<dbReference type="GO" id="GO:0005741">
    <property type="term" value="C:mitochondrial outer membrane"/>
    <property type="evidence" value="ECO:0007669"/>
    <property type="project" value="UniProtKB-SubCell"/>
</dbReference>
<gene>
    <name evidence="18" type="ORF">HCN44_010100</name>
</gene>
<evidence type="ECO:0000256" key="15">
    <source>
        <dbReference type="ARBA" id="ARBA00039397"/>
    </source>
</evidence>
<keyword evidence="10 17" id="KW-1133">Transmembrane helix</keyword>
<dbReference type="EC" id="2.5.1.18" evidence="5"/>
<organism evidence="18 19">
    <name type="scientific">Aphidius gifuensis</name>
    <name type="common">Parasitoid wasp</name>
    <dbReference type="NCBI Taxonomy" id="684658"/>
    <lineage>
        <taxon>Eukaryota</taxon>
        <taxon>Metazoa</taxon>
        <taxon>Ecdysozoa</taxon>
        <taxon>Arthropoda</taxon>
        <taxon>Hexapoda</taxon>
        <taxon>Insecta</taxon>
        <taxon>Pterygota</taxon>
        <taxon>Neoptera</taxon>
        <taxon>Endopterygota</taxon>
        <taxon>Hymenoptera</taxon>
        <taxon>Apocrita</taxon>
        <taxon>Ichneumonoidea</taxon>
        <taxon>Braconidae</taxon>
        <taxon>Aphidiinae</taxon>
        <taxon>Aphidius</taxon>
    </lineage>
</organism>
<keyword evidence="8" id="KW-1000">Mitochondrion outer membrane</keyword>
<comment type="subcellular location">
    <subcellularLocation>
        <location evidence="3">Endoplasmic reticulum membrane</location>
        <topology evidence="3">Multi-pass membrane protein</topology>
    </subcellularLocation>
    <subcellularLocation>
        <location evidence="2">Mitochondrion outer membrane</location>
    </subcellularLocation>
</comment>
<dbReference type="SUPFAM" id="SSF161084">
    <property type="entry name" value="MAPEG domain-like"/>
    <property type="match status" value="1"/>
</dbReference>
<dbReference type="InterPro" id="IPR023352">
    <property type="entry name" value="MAPEG-like_dom_sf"/>
</dbReference>
<keyword evidence="19" id="KW-1185">Reference proteome</keyword>
<evidence type="ECO:0000313" key="19">
    <source>
        <dbReference type="Proteomes" id="UP000639338"/>
    </source>
</evidence>
<evidence type="ECO:0000256" key="10">
    <source>
        <dbReference type="ARBA" id="ARBA00022989"/>
    </source>
</evidence>
<keyword evidence="11" id="KW-0007">Acetylation</keyword>
<comment type="caution">
    <text evidence="18">The sequence shown here is derived from an EMBL/GenBank/DDBJ whole genome shotgun (WGS) entry which is preliminary data.</text>
</comment>
<feature type="transmembrane region" description="Helical" evidence="17">
    <location>
        <begin position="96"/>
        <end position="117"/>
    </location>
</feature>
<dbReference type="InterPro" id="IPR040162">
    <property type="entry name" value="MGST1-like"/>
</dbReference>
<comment type="catalytic activity">
    <reaction evidence="16">
        <text>RX + glutathione = an S-substituted glutathione + a halide anion + H(+)</text>
        <dbReference type="Rhea" id="RHEA:16437"/>
        <dbReference type="ChEBI" id="CHEBI:15378"/>
        <dbReference type="ChEBI" id="CHEBI:16042"/>
        <dbReference type="ChEBI" id="CHEBI:17792"/>
        <dbReference type="ChEBI" id="CHEBI:57925"/>
        <dbReference type="ChEBI" id="CHEBI:90779"/>
        <dbReference type="EC" id="2.5.1.18"/>
    </reaction>
    <physiologicalReaction direction="left-to-right" evidence="16">
        <dbReference type="Rhea" id="RHEA:16438"/>
    </physiologicalReaction>
</comment>
<dbReference type="OrthoDB" id="193139at2759"/>
<dbReference type="Proteomes" id="UP000639338">
    <property type="component" value="Unassembled WGS sequence"/>
</dbReference>
<protein>
    <recommendedName>
        <fullName evidence="15">Microsomal glutathione S-transferase 1</fullName>
        <ecNumber evidence="5">2.5.1.18</ecNumber>
    </recommendedName>
</protein>
<dbReference type="GO" id="GO:0004364">
    <property type="term" value="F:glutathione transferase activity"/>
    <property type="evidence" value="ECO:0007669"/>
    <property type="project" value="UniProtKB-EC"/>
</dbReference>
<name>A0A834XWH1_APHGI</name>
<evidence type="ECO:0000256" key="8">
    <source>
        <dbReference type="ARBA" id="ARBA00022787"/>
    </source>
</evidence>
<keyword evidence="9" id="KW-0256">Endoplasmic reticulum</keyword>
<evidence type="ECO:0000256" key="4">
    <source>
        <dbReference type="ARBA" id="ARBA00010459"/>
    </source>
</evidence>
<keyword evidence="12" id="KW-0496">Mitochondrion</keyword>
<keyword evidence="13 17" id="KW-0472">Membrane</keyword>
<dbReference type="EMBL" id="JACMRX010000003">
    <property type="protein sequence ID" value="KAF7993505.1"/>
    <property type="molecule type" value="Genomic_DNA"/>
</dbReference>
<proteinExistence type="inferred from homology"/>
<evidence type="ECO:0000256" key="3">
    <source>
        <dbReference type="ARBA" id="ARBA00004477"/>
    </source>
</evidence>
<sequence length="119" mass="13865">MSLLTVSQRAVRKVVANPEDVLVSGLRCDVDENVERVRRAHRNDMENIFPWFIITAIWLTTGPCSVVSPWLIRTFVIARIFHTIFYAMLAKQPYRAILWLTGYGITIYEATMTLIYYCY</sequence>
<dbReference type="Gene3D" id="1.20.120.550">
    <property type="entry name" value="Membrane associated eicosanoid/glutathione metabolism-like domain"/>
    <property type="match status" value="1"/>
</dbReference>
<dbReference type="InterPro" id="IPR001129">
    <property type="entry name" value="Membr-assoc_MAPEG"/>
</dbReference>
<evidence type="ECO:0000256" key="14">
    <source>
        <dbReference type="ARBA" id="ARBA00038540"/>
    </source>
</evidence>
<evidence type="ECO:0000256" key="2">
    <source>
        <dbReference type="ARBA" id="ARBA00004294"/>
    </source>
</evidence>
<evidence type="ECO:0000256" key="9">
    <source>
        <dbReference type="ARBA" id="ARBA00022824"/>
    </source>
</evidence>
<keyword evidence="6" id="KW-0808">Transferase</keyword>
<evidence type="ECO:0000256" key="16">
    <source>
        <dbReference type="ARBA" id="ARBA00049385"/>
    </source>
</evidence>
<keyword evidence="7 17" id="KW-0812">Transmembrane</keyword>
<evidence type="ECO:0000256" key="11">
    <source>
        <dbReference type="ARBA" id="ARBA00022990"/>
    </source>
</evidence>
<evidence type="ECO:0000256" key="13">
    <source>
        <dbReference type="ARBA" id="ARBA00023136"/>
    </source>
</evidence>
<reference evidence="18 19" key="1">
    <citation type="submission" date="2020-08" db="EMBL/GenBank/DDBJ databases">
        <title>Aphidius gifuensis genome sequencing and assembly.</title>
        <authorList>
            <person name="Du Z."/>
        </authorList>
    </citation>
    <scope>NUCLEOTIDE SEQUENCE [LARGE SCALE GENOMIC DNA]</scope>
    <source>
        <strain evidence="18">YNYX2018</strain>
        <tissue evidence="18">Adults</tissue>
    </source>
</reference>
<evidence type="ECO:0000256" key="6">
    <source>
        <dbReference type="ARBA" id="ARBA00022679"/>
    </source>
</evidence>
<dbReference type="PANTHER" id="PTHR10689">
    <property type="entry name" value="MICROSOMAL GLUTATHIONE S-TRANSFERASE 1"/>
    <property type="match status" value="1"/>
</dbReference>
<evidence type="ECO:0000256" key="17">
    <source>
        <dbReference type="SAM" id="Phobius"/>
    </source>
</evidence>
<evidence type="ECO:0000313" key="18">
    <source>
        <dbReference type="EMBL" id="KAF7993505.1"/>
    </source>
</evidence>
<accession>A0A834XWH1</accession>
<evidence type="ECO:0000256" key="5">
    <source>
        <dbReference type="ARBA" id="ARBA00012452"/>
    </source>
</evidence>
<feature type="transmembrane region" description="Helical" evidence="17">
    <location>
        <begin position="48"/>
        <end position="64"/>
    </location>
</feature>
<comment type="similarity">
    <text evidence="4">Belongs to the MAPEG family.</text>
</comment>